<dbReference type="AlphaFoldDB" id="A0A072NT26"/>
<dbReference type="EMBL" id="JJRY01000001">
    <property type="protein sequence ID" value="KEF40382.1"/>
    <property type="molecule type" value="Genomic_DNA"/>
</dbReference>
<dbReference type="Proteomes" id="UP000027936">
    <property type="component" value="Unassembled WGS sequence"/>
</dbReference>
<protein>
    <recommendedName>
        <fullName evidence="3">Transcriptional regulator</fullName>
    </recommendedName>
</protein>
<organism evidence="1 2">
    <name type="scientific">Schinkia azotoformans MEV2011</name>
    <dbReference type="NCBI Taxonomy" id="1348973"/>
    <lineage>
        <taxon>Bacteria</taxon>
        <taxon>Bacillati</taxon>
        <taxon>Bacillota</taxon>
        <taxon>Bacilli</taxon>
        <taxon>Bacillales</taxon>
        <taxon>Bacillaceae</taxon>
        <taxon>Calidifontibacillus/Schinkia group</taxon>
        <taxon>Schinkia</taxon>
    </lineage>
</organism>
<dbReference type="RefSeq" id="WP_035192794.1">
    <property type="nucleotide sequence ID" value="NZ_JJRY01000001.1"/>
</dbReference>
<name>A0A072NT26_SCHAZ</name>
<comment type="caution">
    <text evidence="1">The sequence shown here is derived from an EMBL/GenBank/DDBJ whole genome shotgun (WGS) entry which is preliminary data.</text>
</comment>
<proteinExistence type="predicted"/>
<dbReference type="PROSITE" id="PS52050">
    <property type="entry name" value="WYL"/>
    <property type="match status" value="1"/>
</dbReference>
<dbReference type="OrthoDB" id="2112405at2"/>
<accession>A0A072NT26</accession>
<gene>
    <name evidence="1" type="ORF">M670_00408</name>
</gene>
<reference evidence="1 2" key="1">
    <citation type="submission" date="2014-04" db="EMBL/GenBank/DDBJ databases">
        <title>Draft genome sequence of Bacillus azotoformans MEV2011, a (co-) denitrifying strain unable to grow in the presence of oxygen.</title>
        <authorList>
            <person name="Nielsen M."/>
            <person name="Schreiber L."/>
            <person name="Finster K."/>
            <person name="Schramm A."/>
        </authorList>
    </citation>
    <scope>NUCLEOTIDE SEQUENCE [LARGE SCALE GENOMIC DNA]</scope>
    <source>
        <strain evidence="1 2">MEV2011</strain>
    </source>
</reference>
<sequence>MFVILKRALENKISVEMIYMSSGGVITQRIIEVYEISDTTIKAFCHLRKRTRTFKIENILSVLPYKQRKKYVC</sequence>
<dbReference type="PATRIC" id="fig|1348973.3.peg.399"/>
<evidence type="ECO:0008006" key="3">
    <source>
        <dbReference type="Google" id="ProtNLM"/>
    </source>
</evidence>
<evidence type="ECO:0000313" key="1">
    <source>
        <dbReference type="EMBL" id="KEF40382.1"/>
    </source>
</evidence>
<evidence type="ECO:0000313" key="2">
    <source>
        <dbReference type="Proteomes" id="UP000027936"/>
    </source>
</evidence>